<dbReference type="InterPro" id="IPR025274">
    <property type="entry name" value="DUF4070"/>
</dbReference>
<dbReference type="PROSITE" id="PS51918">
    <property type="entry name" value="RADICAL_SAM"/>
    <property type="match status" value="1"/>
</dbReference>
<feature type="domain" description="B12-binding" evidence="9">
    <location>
        <begin position="53"/>
        <end position="139"/>
    </location>
</feature>
<dbReference type="PROSITE" id="PS51332">
    <property type="entry name" value="B12_BINDING"/>
    <property type="match status" value="1"/>
</dbReference>
<dbReference type="Pfam" id="PF02310">
    <property type="entry name" value="B12-binding"/>
    <property type="match status" value="1"/>
</dbReference>
<keyword evidence="8" id="KW-0472">Membrane</keyword>
<accession>A0A2W4SGI6</accession>
<keyword evidence="8" id="KW-0812">Transmembrane</keyword>
<dbReference type="Pfam" id="PF13282">
    <property type="entry name" value="DUF4070"/>
    <property type="match status" value="1"/>
</dbReference>
<evidence type="ECO:0000256" key="7">
    <source>
        <dbReference type="ARBA" id="ARBA00023014"/>
    </source>
</evidence>
<evidence type="ECO:0000256" key="2">
    <source>
        <dbReference type="ARBA" id="ARBA00022603"/>
    </source>
</evidence>
<keyword evidence="8" id="KW-1133">Transmembrane helix</keyword>
<keyword evidence="2" id="KW-0489">Methyltransferase</keyword>
<dbReference type="GO" id="GO:0005829">
    <property type="term" value="C:cytosol"/>
    <property type="evidence" value="ECO:0007669"/>
    <property type="project" value="TreeGrafter"/>
</dbReference>
<dbReference type="InterPro" id="IPR006638">
    <property type="entry name" value="Elp3/MiaA/NifB-like_rSAM"/>
</dbReference>
<keyword evidence="4" id="KW-0949">S-adenosyl-L-methionine</keyword>
<evidence type="ECO:0000256" key="3">
    <source>
        <dbReference type="ARBA" id="ARBA00022679"/>
    </source>
</evidence>
<proteinExistence type="predicted"/>
<dbReference type="Gene3D" id="3.40.50.280">
    <property type="entry name" value="Cobalamin-binding domain"/>
    <property type="match status" value="1"/>
</dbReference>
<dbReference type="PANTHER" id="PTHR43409:SF7">
    <property type="entry name" value="BLL1977 PROTEIN"/>
    <property type="match status" value="1"/>
</dbReference>
<dbReference type="Gene3D" id="3.80.30.20">
    <property type="entry name" value="tm_1862 like domain"/>
    <property type="match status" value="1"/>
</dbReference>
<comment type="caution">
    <text evidence="11">The sequence shown here is derived from an EMBL/GenBank/DDBJ whole genome shotgun (WGS) entry which is preliminary data.</text>
</comment>
<dbReference type="GO" id="GO:0031419">
    <property type="term" value="F:cobalamin binding"/>
    <property type="evidence" value="ECO:0007669"/>
    <property type="project" value="InterPro"/>
</dbReference>
<dbReference type="InterPro" id="IPR051198">
    <property type="entry name" value="BchE-like"/>
</dbReference>
<feature type="domain" description="Radical SAM core" evidence="10">
    <location>
        <begin position="162"/>
        <end position="372"/>
    </location>
</feature>
<dbReference type="GO" id="GO:0046872">
    <property type="term" value="F:metal ion binding"/>
    <property type="evidence" value="ECO:0007669"/>
    <property type="project" value="UniProtKB-KW"/>
</dbReference>
<dbReference type="InterPro" id="IPR006158">
    <property type="entry name" value="Cobalamin-bd"/>
</dbReference>
<evidence type="ECO:0000313" key="12">
    <source>
        <dbReference type="Proteomes" id="UP000249396"/>
    </source>
</evidence>
<dbReference type="Pfam" id="PF04055">
    <property type="entry name" value="Radical_SAM"/>
    <property type="match status" value="1"/>
</dbReference>
<dbReference type="InterPro" id="IPR034466">
    <property type="entry name" value="Methyltransferase_Class_B"/>
</dbReference>
<dbReference type="GO" id="GO:0003824">
    <property type="term" value="F:catalytic activity"/>
    <property type="evidence" value="ECO:0007669"/>
    <property type="project" value="InterPro"/>
</dbReference>
<organism evidence="11 12">
    <name type="scientific">Candidatus Methylumidiphilus alinenensis</name>
    <dbReference type="NCBI Taxonomy" id="2202197"/>
    <lineage>
        <taxon>Bacteria</taxon>
        <taxon>Pseudomonadati</taxon>
        <taxon>Pseudomonadota</taxon>
        <taxon>Gammaproteobacteria</taxon>
        <taxon>Methylococcales</taxon>
        <taxon>Candidatus Methylumidiphilus</taxon>
    </lineage>
</organism>
<dbReference type="EMBL" id="QJPH01000541">
    <property type="protein sequence ID" value="PZN70837.1"/>
    <property type="molecule type" value="Genomic_DNA"/>
</dbReference>
<feature type="transmembrane region" description="Helical" evidence="8">
    <location>
        <begin position="413"/>
        <end position="431"/>
    </location>
</feature>
<dbReference type="AlphaFoldDB" id="A0A2W4SGI6"/>
<evidence type="ECO:0000256" key="5">
    <source>
        <dbReference type="ARBA" id="ARBA00022723"/>
    </source>
</evidence>
<dbReference type="SFLD" id="SFLDS00029">
    <property type="entry name" value="Radical_SAM"/>
    <property type="match status" value="1"/>
</dbReference>
<evidence type="ECO:0000256" key="6">
    <source>
        <dbReference type="ARBA" id="ARBA00023004"/>
    </source>
</evidence>
<keyword evidence="5" id="KW-0479">Metal-binding</keyword>
<comment type="cofactor">
    <cofactor evidence="1">
        <name>[4Fe-4S] cluster</name>
        <dbReference type="ChEBI" id="CHEBI:49883"/>
    </cofactor>
</comment>
<dbReference type="InterPro" id="IPR023404">
    <property type="entry name" value="rSAM_horseshoe"/>
</dbReference>
<dbReference type="Proteomes" id="UP000249396">
    <property type="component" value="Unassembled WGS sequence"/>
</dbReference>
<dbReference type="GO" id="GO:0051539">
    <property type="term" value="F:4 iron, 4 sulfur cluster binding"/>
    <property type="evidence" value="ECO:0007669"/>
    <property type="project" value="UniProtKB-KW"/>
</dbReference>
<sequence length="444" mass="50610">MSQAKPARHKLLLITASSPEIRRVRRTRVLNFQQITMPYLAALAPVTWEVFHIDEAVTPVDASLDVDLVGITFHTPSAFHVYGLATQFRRRGIPVVLGGPHVTLLPEEAQKYADVIFVGEAEAHWTQFLKDFEQGKHACRYSSSIPPTLENAPMARKDLFHRRDYTAGRLFATRGCAYGCDFCTLALMYQRKVRKRPLASVAAEYASFPGKVIIFWDDNLANDLEYAKALFRAIEPYGKWWSSQASVHAGENEEFLEWAARSGCKQLFIGLESISQSSMNEVHKRFNCVEEYARVIQRIHSYGIAVQAGIVFGFDHDTESIFSETLDFLETAGVQNATFNILTPYPGTRLFKRLEAEGRILTRDWSKYNGREDVVFQPMRMSPDTLLEGYQYANRRFYSPQSVIRRLSRSPVGLWWTLPLNIAYTLAYFLGRQDRVHTSSKPNG</sequence>
<dbReference type="SFLD" id="SFLDG01082">
    <property type="entry name" value="B12-binding_domain_containing"/>
    <property type="match status" value="1"/>
</dbReference>
<keyword evidence="3" id="KW-0808">Transferase</keyword>
<evidence type="ECO:0000259" key="10">
    <source>
        <dbReference type="PROSITE" id="PS51918"/>
    </source>
</evidence>
<keyword evidence="7" id="KW-0411">Iron-sulfur</keyword>
<dbReference type="PANTHER" id="PTHR43409">
    <property type="entry name" value="ANAEROBIC MAGNESIUM-PROTOPORPHYRIN IX MONOMETHYL ESTER CYCLASE-RELATED"/>
    <property type="match status" value="1"/>
</dbReference>
<dbReference type="InterPro" id="IPR007197">
    <property type="entry name" value="rSAM"/>
</dbReference>
<name>A0A2W4SGI6_9GAMM</name>
<evidence type="ECO:0000259" key="9">
    <source>
        <dbReference type="PROSITE" id="PS51332"/>
    </source>
</evidence>
<protein>
    <submittedName>
        <fullName evidence="11">B12-binding domain-containing radical SAM protein</fullName>
    </submittedName>
</protein>
<evidence type="ECO:0000256" key="1">
    <source>
        <dbReference type="ARBA" id="ARBA00001966"/>
    </source>
</evidence>
<dbReference type="InterPro" id="IPR058240">
    <property type="entry name" value="rSAM_sf"/>
</dbReference>
<evidence type="ECO:0000256" key="8">
    <source>
        <dbReference type="SAM" id="Phobius"/>
    </source>
</evidence>
<evidence type="ECO:0000256" key="4">
    <source>
        <dbReference type="ARBA" id="ARBA00022691"/>
    </source>
</evidence>
<dbReference type="SFLD" id="SFLDG01123">
    <property type="entry name" value="methyltransferase_(Class_B)"/>
    <property type="match status" value="1"/>
</dbReference>
<dbReference type="CDD" id="cd01335">
    <property type="entry name" value="Radical_SAM"/>
    <property type="match status" value="1"/>
</dbReference>
<evidence type="ECO:0000313" key="11">
    <source>
        <dbReference type="EMBL" id="PZN70837.1"/>
    </source>
</evidence>
<dbReference type="SUPFAM" id="SSF102114">
    <property type="entry name" value="Radical SAM enzymes"/>
    <property type="match status" value="1"/>
</dbReference>
<keyword evidence="6" id="KW-0408">Iron</keyword>
<reference evidence="11 12" key="1">
    <citation type="journal article" date="2018" name="Aquat. Microb. Ecol.">
        <title>Gammaproteobacterial methanotrophs dominate.</title>
        <authorList>
            <person name="Rissanen A.J."/>
            <person name="Saarenheimo J."/>
            <person name="Tiirola M."/>
            <person name="Peura S."/>
            <person name="Aalto S.L."/>
            <person name="Karvinen A."/>
            <person name="Nykanen H."/>
        </authorList>
    </citation>
    <scope>NUCLEOTIDE SEQUENCE [LARGE SCALE GENOMIC DNA]</scope>
    <source>
        <strain evidence="11">AMbin10</strain>
    </source>
</reference>
<dbReference type="CDD" id="cd02068">
    <property type="entry name" value="radical_SAM_B12_BD"/>
    <property type="match status" value="1"/>
</dbReference>
<gene>
    <name evidence="11" type="ORF">DM484_27710</name>
</gene>
<dbReference type="SMART" id="SM00729">
    <property type="entry name" value="Elp3"/>
    <property type="match status" value="1"/>
</dbReference>